<evidence type="ECO:0000256" key="3">
    <source>
        <dbReference type="ARBA" id="ARBA00015963"/>
    </source>
</evidence>
<dbReference type="AlphaFoldDB" id="A0A1B7TG43"/>
<dbReference type="GO" id="GO:0030488">
    <property type="term" value="P:tRNA methylation"/>
    <property type="evidence" value="ECO:0007669"/>
    <property type="project" value="InterPro"/>
</dbReference>
<feature type="domain" description="tRNA (adenine(58)-N(1))-methyltransferase catalytic subunit TRM61 C-terminal" evidence="11">
    <location>
        <begin position="130"/>
        <end position="430"/>
    </location>
</feature>
<evidence type="ECO:0000256" key="6">
    <source>
        <dbReference type="ARBA" id="ARBA00022691"/>
    </source>
</evidence>
<protein>
    <recommendedName>
        <fullName evidence="3">tRNA (adenine(58)-N(1))-methyltransferase catalytic subunit TRM61</fullName>
        <ecNumber evidence="2">2.1.1.220</ecNumber>
    </recommendedName>
    <alternativeName>
        <fullName evidence="9">tRNA(m1A58)-methyltransferase subunit TRM61</fullName>
    </alternativeName>
</protein>
<accession>A0A1B7TG43</accession>
<sequence>MSGKGTFQVELSTTPTPVVEIEKKEHPNQGAFVHTDYENIVKENDLVLVYISKTNIRPVVLHKEGRLNTKYGTFLHSEIIGKQYGSQIGKFLNSNQVNRGKRHNKKNKDEKKEGEVGEENNDEEDEKKFGFIHVLKPTPELWTLSLPHRTQIVYTFDSSYITERLQITSLSNVIEAGTGSGSLSHQFSRTCGKLFTYEFHEVRKQQAELEFQQHGLLYQDYLDGKTDDKNVANIIINHRDVCKDGFLIDQVENINADCVFLDLPAPWEAIPNLNDPRVMNQNKQVRVCCFSPCFEQVDKTIEALELNGWGSIEMVEIQGRNFEGRKRMVKSIDDAIKVLCDQKERRNLGASNYRKYKKVRNELQEKDGINDDEHDLKRLKTNSIPADQKFNPFGKGMRVKEGDEKYEWSNVCKIESEIKSHTSYLTFATKIFNITRQE</sequence>
<evidence type="ECO:0000256" key="1">
    <source>
        <dbReference type="ARBA" id="ARBA00004123"/>
    </source>
</evidence>
<dbReference type="OrthoDB" id="1925287at2759"/>
<dbReference type="GO" id="GO:0031515">
    <property type="term" value="C:tRNA (m1A) methyltransferase complex"/>
    <property type="evidence" value="ECO:0007669"/>
    <property type="project" value="InterPro"/>
</dbReference>
<feature type="region of interest" description="Disordered" evidence="10">
    <location>
        <begin position="95"/>
        <end position="123"/>
    </location>
</feature>
<dbReference type="EC" id="2.1.1.220" evidence="2"/>
<dbReference type="InterPro" id="IPR029063">
    <property type="entry name" value="SAM-dependent_MTases_sf"/>
</dbReference>
<comment type="caution">
    <text evidence="12">The sequence shown here is derived from an EMBL/GenBank/DDBJ whole genome shotgun (WGS) entry which is preliminary data.</text>
</comment>
<keyword evidence="4 12" id="KW-0489">Methyltransferase</keyword>
<comment type="subcellular location">
    <subcellularLocation>
        <location evidence="1">Nucleus</location>
    </subcellularLocation>
</comment>
<dbReference type="GO" id="GO:0005634">
    <property type="term" value="C:nucleus"/>
    <property type="evidence" value="ECO:0007669"/>
    <property type="project" value="UniProtKB-SubCell"/>
</dbReference>
<evidence type="ECO:0000256" key="5">
    <source>
        <dbReference type="ARBA" id="ARBA00022679"/>
    </source>
</evidence>
<dbReference type="Gene3D" id="3.40.50.150">
    <property type="entry name" value="Vaccinia Virus protein VP39"/>
    <property type="match status" value="1"/>
</dbReference>
<dbReference type="PROSITE" id="PS51620">
    <property type="entry name" value="SAM_TRM61"/>
    <property type="match status" value="1"/>
</dbReference>
<evidence type="ECO:0000313" key="12">
    <source>
        <dbReference type="EMBL" id="OBA27719.1"/>
    </source>
</evidence>
<evidence type="ECO:0000256" key="2">
    <source>
        <dbReference type="ARBA" id="ARBA00012796"/>
    </source>
</evidence>
<evidence type="ECO:0000256" key="8">
    <source>
        <dbReference type="ARBA" id="ARBA00023242"/>
    </source>
</evidence>
<keyword evidence="13" id="KW-1185">Reference proteome</keyword>
<evidence type="ECO:0000256" key="10">
    <source>
        <dbReference type="SAM" id="MobiDB-lite"/>
    </source>
</evidence>
<dbReference type="PANTHER" id="PTHR12133:SF2">
    <property type="entry name" value="TRNA (ADENINE(58)-N(1))-METHYLTRANSFERASE CATALYTIC SUBUNIT TRMT61A"/>
    <property type="match status" value="1"/>
</dbReference>
<reference evidence="13" key="1">
    <citation type="journal article" date="2016" name="Proc. Natl. Acad. Sci. U.S.A.">
        <title>Comparative genomics of biotechnologically important yeasts.</title>
        <authorList>
            <person name="Riley R."/>
            <person name="Haridas S."/>
            <person name="Wolfe K.H."/>
            <person name="Lopes M.R."/>
            <person name="Hittinger C.T."/>
            <person name="Goeker M."/>
            <person name="Salamov A.A."/>
            <person name="Wisecaver J.H."/>
            <person name="Long T.M."/>
            <person name="Calvey C.H."/>
            <person name="Aerts A.L."/>
            <person name="Barry K.W."/>
            <person name="Choi C."/>
            <person name="Clum A."/>
            <person name="Coughlan A.Y."/>
            <person name="Deshpande S."/>
            <person name="Douglass A.P."/>
            <person name="Hanson S.J."/>
            <person name="Klenk H.-P."/>
            <person name="LaButti K.M."/>
            <person name="Lapidus A."/>
            <person name="Lindquist E.A."/>
            <person name="Lipzen A.M."/>
            <person name="Meier-Kolthoff J.P."/>
            <person name="Ohm R.A."/>
            <person name="Otillar R.P."/>
            <person name="Pangilinan J.L."/>
            <person name="Peng Y."/>
            <person name="Rokas A."/>
            <person name="Rosa C.A."/>
            <person name="Scheuner C."/>
            <person name="Sibirny A.A."/>
            <person name="Slot J.C."/>
            <person name="Stielow J.B."/>
            <person name="Sun H."/>
            <person name="Kurtzman C.P."/>
            <person name="Blackwell M."/>
            <person name="Grigoriev I.V."/>
            <person name="Jeffries T.W."/>
        </authorList>
    </citation>
    <scope>NUCLEOTIDE SEQUENCE [LARGE SCALE GENOMIC DNA]</scope>
    <source>
        <strain evidence="13">NRRL Y-1626</strain>
    </source>
</reference>
<dbReference type="InterPro" id="IPR049470">
    <property type="entry name" value="TRM61_C"/>
</dbReference>
<proteinExistence type="predicted"/>
<dbReference type="Pfam" id="PF08704">
    <property type="entry name" value="GCD14"/>
    <property type="match status" value="1"/>
</dbReference>
<keyword evidence="6" id="KW-0949">S-adenosyl-L-methionine</keyword>
<name>A0A1B7TG43_9ASCO</name>
<dbReference type="EMBL" id="LXPE01000007">
    <property type="protein sequence ID" value="OBA27719.1"/>
    <property type="molecule type" value="Genomic_DNA"/>
</dbReference>
<dbReference type="Proteomes" id="UP000092321">
    <property type="component" value="Unassembled WGS sequence"/>
</dbReference>
<dbReference type="SUPFAM" id="SSF53335">
    <property type="entry name" value="S-adenosyl-L-methionine-dependent methyltransferases"/>
    <property type="match status" value="1"/>
</dbReference>
<organism evidence="12 13">
    <name type="scientific">Hanseniaspora valbyensis NRRL Y-1626</name>
    <dbReference type="NCBI Taxonomy" id="766949"/>
    <lineage>
        <taxon>Eukaryota</taxon>
        <taxon>Fungi</taxon>
        <taxon>Dikarya</taxon>
        <taxon>Ascomycota</taxon>
        <taxon>Saccharomycotina</taxon>
        <taxon>Saccharomycetes</taxon>
        <taxon>Saccharomycodales</taxon>
        <taxon>Saccharomycodaceae</taxon>
        <taxon>Hanseniaspora</taxon>
    </lineage>
</organism>
<keyword evidence="5 12" id="KW-0808">Transferase</keyword>
<evidence type="ECO:0000313" key="13">
    <source>
        <dbReference type="Proteomes" id="UP000092321"/>
    </source>
</evidence>
<evidence type="ECO:0000256" key="9">
    <source>
        <dbReference type="ARBA" id="ARBA00033309"/>
    </source>
</evidence>
<evidence type="ECO:0000256" key="4">
    <source>
        <dbReference type="ARBA" id="ARBA00022603"/>
    </source>
</evidence>
<dbReference type="PANTHER" id="PTHR12133">
    <property type="entry name" value="TRNA (ADENINE(58)-N(1))-METHYLTRANSFERASE"/>
    <property type="match status" value="1"/>
</dbReference>
<dbReference type="GO" id="GO:0160107">
    <property type="term" value="F:tRNA (adenine(58)-N1)-methyltransferase activity"/>
    <property type="evidence" value="ECO:0007669"/>
    <property type="project" value="UniProtKB-EC"/>
</dbReference>
<evidence type="ECO:0000259" key="11">
    <source>
        <dbReference type="Pfam" id="PF08704"/>
    </source>
</evidence>
<evidence type="ECO:0000256" key="7">
    <source>
        <dbReference type="ARBA" id="ARBA00022694"/>
    </source>
</evidence>
<dbReference type="Gene3D" id="3.10.330.20">
    <property type="match status" value="1"/>
</dbReference>
<dbReference type="InterPro" id="IPR014816">
    <property type="entry name" value="tRNA_MeTrfase_Gcd14"/>
</dbReference>
<keyword evidence="7" id="KW-0819">tRNA processing</keyword>
<gene>
    <name evidence="12" type="ORF">HANVADRAFT_52150</name>
</gene>
<keyword evidence="8" id="KW-0539">Nucleus</keyword>